<dbReference type="EMBL" id="KQ030582">
    <property type="protein sequence ID" value="KJZ71232.1"/>
    <property type="molecule type" value="Genomic_DNA"/>
</dbReference>
<sequence>MSSQNMATLAESTVAAHQAAFAQAVAEARSLPPVFPYTLLGAYIVPILWLTIPHVGRPRIYRTRWLVMVFVVAFNAHLLLKSSSAHKALAYVVGFVLAWGTFWSATLLIWTRSQFEAARAVRRDSGRRTRISSPRGSAAASREESYMERRKKSQRKNKSDQPYRSPANVCIHISFYSVLICVAALYSCDDRYGGDNATQAA</sequence>
<keyword evidence="4" id="KW-1185">Reference proteome</keyword>
<dbReference type="AlphaFoldDB" id="A0A0F7ZXS5"/>
<dbReference type="OrthoDB" id="2796277at2759"/>
<dbReference type="Proteomes" id="UP000054481">
    <property type="component" value="Unassembled WGS sequence"/>
</dbReference>
<reference evidence="3 4" key="1">
    <citation type="journal article" date="2014" name="Genome Biol. Evol.">
        <title>Comparative genomics and transcriptomics analyses reveal divergent lifestyle features of nematode endoparasitic fungus Hirsutella minnesotensis.</title>
        <authorList>
            <person name="Lai Y."/>
            <person name="Liu K."/>
            <person name="Zhang X."/>
            <person name="Zhang X."/>
            <person name="Li K."/>
            <person name="Wang N."/>
            <person name="Shu C."/>
            <person name="Wu Y."/>
            <person name="Wang C."/>
            <person name="Bushley K.E."/>
            <person name="Xiang M."/>
            <person name="Liu X."/>
        </authorList>
    </citation>
    <scope>NUCLEOTIDE SEQUENCE [LARGE SCALE GENOMIC DNA]</scope>
    <source>
        <strain evidence="3 4">3608</strain>
    </source>
</reference>
<proteinExistence type="predicted"/>
<accession>A0A0F7ZXS5</accession>
<feature type="transmembrane region" description="Helical" evidence="2">
    <location>
        <begin position="88"/>
        <end position="110"/>
    </location>
</feature>
<name>A0A0F7ZXS5_9HYPO</name>
<feature type="transmembrane region" description="Helical" evidence="2">
    <location>
        <begin position="165"/>
        <end position="186"/>
    </location>
</feature>
<evidence type="ECO:0000313" key="4">
    <source>
        <dbReference type="Proteomes" id="UP000054481"/>
    </source>
</evidence>
<organism evidence="3 4">
    <name type="scientific">Hirsutella minnesotensis 3608</name>
    <dbReference type="NCBI Taxonomy" id="1043627"/>
    <lineage>
        <taxon>Eukaryota</taxon>
        <taxon>Fungi</taxon>
        <taxon>Dikarya</taxon>
        <taxon>Ascomycota</taxon>
        <taxon>Pezizomycotina</taxon>
        <taxon>Sordariomycetes</taxon>
        <taxon>Hypocreomycetidae</taxon>
        <taxon>Hypocreales</taxon>
        <taxon>Ophiocordycipitaceae</taxon>
        <taxon>Hirsutella</taxon>
    </lineage>
</organism>
<protein>
    <submittedName>
        <fullName evidence="3">Uncharacterized protein</fullName>
    </submittedName>
</protein>
<keyword evidence="2" id="KW-1133">Transmembrane helix</keyword>
<keyword evidence="2" id="KW-0472">Membrane</keyword>
<keyword evidence="2" id="KW-0812">Transmembrane</keyword>
<feature type="transmembrane region" description="Helical" evidence="2">
    <location>
        <begin position="64"/>
        <end position="82"/>
    </location>
</feature>
<feature type="transmembrane region" description="Helical" evidence="2">
    <location>
        <begin position="34"/>
        <end position="52"/>
    </location>
</feature>
<evidence type="ECO:0000256" key="2">
    <source>
        <dbReference type="SAM" id="Phobius"/>
    </source>
</evidence>
<gene>
    <name evidence="3" type="ORF">HIM_09375</name>
</gene>
<feature type="region of interest" description="Disordered" evidence="1">
    <location>
        <begin position="126"/>
        <end position="163"/>
    </location>
</feature>
<evidence type="ECO:0000313" key="3">
    <source>
        <dbReference type="EMBL" id="KJZ71232.1"/>
    </source>
</evidence>
<evidence type="ECO:0000256" key="1">
    <source>
        <dbReference type="SAM" id="MobiDB-lite"/>
    </source>
</evidence>